<dbReference type="Gene3D" id="3.40.190.10">
    <property type="entry name" value="Periplasmic binding protein-like II"/>
    <property type="match status" value="2"/>
</dbReference>
<comment type="subcellular location">
    <subcellularLocation>
        <location evidence="1">Cell envelope</location>
    </subcellularLocation>
</comment>
<dbReference type="OrthoDB" id="9795467at2"/>
<evidence type="ECO:0000256" key="5">
    <source>
        <dbReference type="ARBA" id="ARBA00049629"/>
    </source>
</evidence>
<dbReference type="InterPro" id="IPR006059">
    <property type="entry name" value="SBP"/>
</dbReference>
<dbReference type="PANTHER" id="PTHR43649:SF28">
    <property type="entry name" value="BINDING PROTEIN COMPONENT OF ABC SUGAR TRANSPORTER-RELATED"/>
    <property type="match status" value="1"/>
</dbReference>
<gene>
    <name evidence="8" type="ORF">FCH28_11180</name>
</gene>
<dbReference type="Proteomes" id="UP000308697">
    <property type="component" value="Unassembled WGS sequence"/>
</dbReference>
<keyword evidence="3" id="KW-0813">Transport</keyword>
<keyword evidence="4 7" id="KW-0732">Signal</keyword>
<comment type="similarity">
    <text evidence="2">Belongs to the bacterial solute-binding protein 1 family.</text>
</comment>
<sequence length="446" mass="49470">MPFPRMRTFLSVALAGAGLLVPGCAHPSVGSDRDDPAKPVTLRFWHGWSNAGEVKAIEDSVARFEKLHPNITVKVIGNVTDETVNQVLRAGGDEAPDVVSSFTTNNVGQYCSSGMWADLDPFMRKTGVDKEKVFPKTFLEYTSYEGRQCALPLLADAYGLYYNKDAFKEAGIARPPRTMSELRRAAVKLTRRTGDGSYERVGIMPNFRFYENSPDRLFAQWGPAYFDRQGKARLAEDPRTKEFFATQRALIRAQGGYAALERFRATFGDEMSSQNAFLTQKVAMHMDGEWRGLMLKDQKAKFGWGTAPMPVPDDRADTYGRGCLTGTVAGIAHSSRHQNAAWELVRFLTVNTDQVVRFANAIHNVPSTKAALKSPELDTDPTFRTFLDIARNPYSTAIPPSVNGGQYIVTLRDFAYDVEAGKVPDLDRGLRGLDAQIDADNLQSQN</sequence>
<organism evidence="8 9">
    <name type="scientific">Streptomyces piniterrae</name>
    <dbReference type="NCBI Taxonomy" id="2571125"/>
    <lineage>
        <taxon>Bacteria</taxon>
        <taxon>Bacillati</taxon>
        <taxon>Actinomycetota</taxon>
        <taxon>Actinomycetes</taxon>
        <taxon>Kitasatosporales</taxon>
        <taxon>Streptomycetaceae</taxon>
        <taxon>Streptomyces</taxon>
    </lineage>
</organism>
<evidence type="ECO:0000256" key="3">
    <source>
        <dbReference type="ARBA" id="ARBA00022448"/>
    </source>
</evidence>
<dbReference type="Pfam" id="PF01547">
    <property type="entry name" value="SBP_bac_1"/>
    <property type="match status" value="1"/>
</dbReference>
<evidence type="ECO:0000256" key="7">
    <source>
        <dbReference type="SAM" id="SignalP"/>
    </source>
</evidence>
<keyword evidence="9" id="KW-1185">Reference proteome</keyword>
<evidence type="ECO:0000313" key="9">
    <source>
        <dbReference type="Proteomes" id="UP000308697"/>
    </source>
</evidence>
<evidence type="ECO:0000256" key="1">
    <source>
        <dbReference type="ARBA" id="ARBA00004196"/>
    </source>
</evidence>
<reference evidence="8 9" key="1">
    <citation type="submission" date="2019-04" db="EMBL/GenBank/DDBJ databases">
        <title>Streptomyces piniterrae sp. nov., a heliquinomycin-producing actinomycete isolated from rhizosphere soil of Pinus yunnanensis.</title>
        <authorList>
            <person name="Zhuang X."/>
            <person name="Zhao J."/>
        </authorList>
    </citation>
    <scope>NUCLEOTIDE SEQUENCE [LARGE SCALE GENOMIC DNA]</scope>
    <source>
        <strain evidence="9">jys28</strain>
    </source>
</reference>
<evidence type="ECO:0000313" key="8">
    <source>
        <dbReference type="EMBL" id="TJZ55847.1"/>
    </source>
</evidence>
<name>A0A4U0NN53_9ACTN</name>
<dbReference type="CDD" id="cd14748">
    <property type="entry name" value="PBP2_UgpB"/>
    <property type="match status" value="1"/>
</dbReference>
<dbReference type="SUPFAM" id="SSF53850">
    <property type="entry name" value="Periplasmic binding protein-like II"/>
    <property type="match status" value="1"/>
</dbReference>
<dbReference type="InterPro" id="IPR050490">
    <property type="entry name" value="Bact_solute-bd_prot1"/>
</dbReference>
<dbReference type="RefSeq" id="WP_136739655.1">
    <property type="nucleotide sequence ID" value="NZ_SUMB01000003.1"/>
</dbReference>
<dbReference type="EMBL" id="SUMB01000003">
    <property type="protein sequence ID" value="TJZ55847.1"/>
    <property type="molecule type" value="Genomic_DNA"/>
</dbReference>
<dbReference type="PANTHER" id="PTHR43649">
    <property type="entry name" value="ARABINOSE-BINDING PROTEIN-RELATED"/>
    <property type="match status" value="1"/>
</dbReference>
<comment type="caution">
    <text evidence="8">The sequence shown here is derived from an EMBL/GenBank/DDBJ whole genome shotgun (WGS) entry which is preliminary data.</text>
</comment>
<protein>
    <recommendedName>
        <fullName evidence="6">Probable sugar-binding periplasmic protein</fullName>
    </recommendedName>
</protein>
<accession>A0A4U0NN53</accession>
<dbReference type="AlphaFoldDB" id="A0A4U0NN53"/>
<dbReference type="GO" id="GO:0030313">
    <property type="term" value="C:cell envelope"/>
    <property type="evidence" value="ECO:0007669"/>
    <property type="project" value="UniProtKB-SubCell"/>
</dbReference>
<comment type="function">
    <text evidence="5">Part of a binding-protein-dependent transport system for a sugar.</text>
</comment>
<feature type="signal peptide" evidence="7">
    <location>
        <begin position="1"/>
        <end position="27"/>
    </location>
</feature>
<proteinExistence type="inferred from homology"/>
<evidence type="ECO:0000256" key="4">
    <source>
        <dbReference type="ARBA" id="ARBA00022729"/>
    </source>
</evidence>
<evidence type="ECO:0000256" key="6">
    <source>
        <dbReference type="ARBA" id="ARBA00049753"/>
    </source>
</evidence>
<evidence type="ECO:0000256" key="2">
    <source>
        <dbReference type="ARBA" id="ARBA00008520"/>
    </source>
</evidence>
<feature type="chain" id="PRO_5020392453" description="Probable sugar-binding periplasmic protein" evidence="7">
    <location>
        <begin position="28"/>
        <end position="446"/>
    </location>
</feature>